<organism evidence="2">
    <name type="scientific">Arion vulgaris</name>
    <dbReference type="NCBI Taxonomy" id="1028688"/>
    <lineage>
        <taxon>Eukaryota</taxon>
        <taxon>Metazoa</taxon>
        <taxon>Spiralia</taxon>
        <taxon>Lophotrochozoa</taxon>
        <taxon>Mollusca</taxon>
        <taxon>Gastropoda</taxon>
        <taxon>Heterobranchia</taxon>
        <taxon>Euthyneura</taxon>
        <taxon>Panpulmonata</taxon>
        <taxon>Eupulmonata</taxon>
        <taxon>Stylommatophora</taxon>
        <taxon>Helicina</taxon>
        <taxon>Arionoidea</taxon>
        <taxon>Arionidae</taxon>
        <taxon>Arion</taxon>
    </lineage>
</organism>
<evidence type="ECO:0000313" key="2">
    <source>
        <dbReference type="EMBL" id="CEK77776.1"/>
    </source>
</evidence>
<gene>
    <name evidence="2" type="primary">ORF106587</name>
</gene>
<name>A0A0B7ACN1_9EUPU</name>
<protein>
    <submittedName>
        <fullName evidence="2">Uncharacterized protein</fullName>
    </submittedName>
</protein>
<proteinExistence type="predicted"/>
<dbReference type="EMBL" id="HACG01030911">
    <property type="protein sequence ID" value="CEK77776.1"/>
    <property type="molecule type" value="Transcribed_RNA"/>
</dbReference>
<accession>A0A0B7ACN1</accession>
<dbReference type="AlphaFoldDB" id="A0A0B7ACN1"/>
<reference evidence="2" key="1">
    <citation type="submission" date="2014-12" db="EMBL/GenBank/DDBJ databases">
        <title>Insight into the proteome of Arion vulgaris.</title>
        <authorList>
            <person name="Aradska J."/>
            <person name="Bulat T."/>
            <person name="Smidak R."/>
            <person name="Sarate P."/>
            <person name="Gangsoo J."/>
            <person name="Sialana F."/>
            <person name="Bilban M."/>
            <person name="Lubec G."/>
        </authorList>
    </citation>
    <scope>NUCLEOTIDE SEQUENCE</scope>
    <source>
        <tissue evidence="2">Skin</tissue>
    </source>
</reference>
<feature type="compositionally biased region" description="Basic and acidic residues" evidence="1">
    <location>
        <begin position="1"/>
        <end position="11"/>
    </location>
</feature>
<sequence>MAGDTGDKENKSSAAAAHKLFNTSKMDHKSNMVYITIDTSRKTTNLIVSTLQS</sequence>
<feature type="region of interest" description="Disordered" evidence="1">
    <location>
        <begin position="1"/>
        <end position="22"/>
    </location>
</feature>
<evidence type="ECO:0000256" key="1">
    <source>
        <dbReference type="SAM" id="MobiDB-lite"/>
    </source>
</evidence>